<keyword evidence="1" id="KW-0677">Repeat</keyword>
<dbReference type="Pfam" id="PF00571">
    <property type="entry name" value="CBS"/>
    <property type="match status" value="4"/>
</dbReference>
<dbReference type="PANTHER" id="PTHR48108">
    <property type="entry name" value="CBS DOMAIN-CONTAINING PROTEIN CBSX2, CHLOROPLASTIC"/>
    <property type="match status" value="1"/>
</dbReference>
<dbReference type="InterPro" id="IPR000644">
    <property type="entry name" value="CBS_dom"/>
</dbReference>
<sequence>MVVIERKNTLRNLSVSDAMRRQVVQLEQTVSLDHGINILIKYKVNALLTIDAERKPIGVVSKTDIMGAYYAGLPIESPLEYIMVSPPLFCHSEDSLEAALELMRSHGVYRLYVLDSESDKLVGALAYPDIVGLLYQYCRQCEFNHLNILKHHEENDSMRRFSVREVMTSQVKSVGRNETLSSVMEELSAHRFGAILVADDDGAPCGVISKTDLALTFKHGVDPQAPAHTVMSSPVHTCDVELLLEEAIRKMILTDTHRLFVHEGDRGNIVGVLSLSDAARVRSGSCHGCVSSRIKVEDHD</sequence>
<dbReference type="AlphaFoldDB" id="A0A8D5JEW1"/>
<feature type="domain" description="CBS" evidence="3">
    <location>
        <begin position="19"/>
        <end position="75"/>
    </location>
</feature>
<name>A0A8D5JEW1_9BACT</name>
<reference evidence="4" key="1">
    <citation type="submission" date="2020-09" db="EMBL/GenBank/DDBJ databases">
        <title>Desulfogranum mesoprofundum gen. nov., sp. nov., a novel mesophilic, sulfate-reducing chemolithoautotroph isolated from a deep-sea hydrothermal vent chimney in the Suiyo Seamount.</title>
        <authorList>
            <person name="Hashimoto Y."/>
            <person name="Nakagawa S."/>
        </authorList>
    </citation>
    <scope>NUCLEOTIDE SEQUENCE</scope>
    <source>
        <strain evidence="4">KT2</strain>
    </source>
</reference>
<feature type="domain" description="CBS" evidence="3">
    <location>
        <begin position="231"/>
        <end position="292"/>
    </location>
</feature>
<organism evidence="4 5">
    <name type="scientific">Desulfomarina profundi</name>
    <dbReference type="NCBI Taxonomy" id="2772557"/>
    <lineage>
        <taxon>Bacteria</taxon>
        <taxon>Pseudomonadati</taxon>
        <taxon>Thermodesulfobacteriota</taxon>
        <taxon>Desulfobulbia</taxon>
        <taxon>Desulfobulbales</taxon>
        <taxon>Desulfobulbaceae</taxon>
        <taxon>Desulfomarina</taxon>
    </lineage>
</organism>
<dbReference type="RefSeq" id="WP_228855334.1">
    <property type="nucleotide sequence ID" value="NZ_AP024086.1"/>
</dbReference>
<feature type="domain" description="CBS" evidence="3">
    <location>
        <begin position="167"/>
        <end position="223"/>
    </location>
</feature>
<keyword evidence="5" id="KW-1185">Reference proteome</keyword>
<dbReference type="EMBL" id="AP024086">
    <property type="protein sequence ID" value="BCL63033.1"/>
    <property type="molecule type" value="Genomic_DNA"/>
</dbReference>
<feature type="domain" description="CBS" evidence="3">
    <location>
        <begin position="83"/>
        <end position="141"/>
    </location>
</feature>
<dbReference type="InterPro" id="IPR051462">
    <property type="entry name" value="CBS_domain-containing"/>
</dbReference>
<evidence type="ECO:0000256" key="2">
    <source>
        <dbReference type="PROSITE-ProRule" id="PRU00703"/>
    </source>
</evidence>
<proteinExistence type="predicted"/>
<evidence type="ECO:0000313" key="4">
    <source>
        <dbReference type="EMBL" id="BCL63033.1"/>
    </source>
</evidence>
<evidence type="ECO:0000256" key="1">
    <source>
        <dbReference type="ARBA" id="ARBA00022737"/>
    </source>
</evidence>
<keyword evidence="2" id="KW-0129">CBS domain</keyword>
<dbReference type="PANTHER" id="PTHR48108:SF26">
    <property type="entry name" value="CBS DOMAIN-CONTAINING PROTEIN DDB_G0289609"/>
    <property type="match status" value="1"/>
</dbReference>
<protein>
    <recommendedName>
        <fullName evidence="3">CBS domain-containing protein</fullName>
    </recommendedName>
</protein>
<dbReference type="PROSITE" id="PS51371">
    <property type="entry name" value="CBS"/>
    <property type="match status" value="4"/>
</dbReference>
<evidence type="ECO:0000259" key="3">
    <source>
        <dbReference type="PROSITE" id="PS51371"/>
    </source>
</evidence>
<dbReference type="KEGG" id="dbk:DGMP_37260"/>
<gene>
    <name evidence="4" type="ORF">DGMP_37260</name>
</gene>
<dbReference type="SMART" id="SM00116">
    <property type="entry name" value="CBS"/>
    <property type="match status" value="4"/>
</dbReference>
<dbReference type="Proteomes" id="UP000826725">
    <property type="component" value="Chromosome"/>
</dbReference>
<accession>A0A8D5JEW1</accession>
<evidence type="ECO:0000313" key="5">
    <source>
        <dbReference type="Proteomes" id="UP000826725"/>
    </source>
</evidence>
<dbReference type="CDD" id="cd02205">
    <property type="entry name" value="CBS_pair_SF"/>
    <property type="match status" value="3"/>
</dbReference>